<accession>A0A3R6ZNK7</accession>
<sequence>MPKATTDESLEDGHSSSLEPLLSSHHVSGNEDDALKATPPRRRLWTWKHTAAFGVGGLAIGLIVLAFSIRPLALRAIEATKMDIQRMQLQYPRDDSVQLTTQLAISSDSPFGVTMRPAKLAIRYANSTVGLFSTPSMDITRGSSVHTIENATLTASAMVNSTTMTWTLSGEIDISLHLLSIPISNLPLVKSMMLPGMQGLRSLVVDKMDLSKSTPSDVLASIDTCLLNPSAAALTPVGSLCFHVFYPHPTTHIPTLVGHLTSSSSGTSLPVTRTDPSHPACAAYAARGMNRLALTGRIVSSDPSTTSALISQY</sequence>
<dbReference type="VEuPathDB" id="FungiDB:H257_05583"/>
<dbReference type="PANTHER" id="PTHR35895:SF1">
    <property type="entry name" value="LIPID-BINDING SERUM GLYCOPROTEIN C-TERMINAL DOMAIN-CONTAINING PROTEIN"/>
    <property type="match status" value="1"/>
</dbReference>
<evidence type="ECO:0000256" key="2">
    <source>
        <dbReference type="SAM" id="Phobius"/>
    </source>
</evidence>
<dbReference type="GO" id="GO:0016020">
    <property type="term" value="C:membrane"/>
    <property type="evidence" value="ECO:0007669"/>
    <property type="project" value="TreeGrafter"/>
</dbReference>
<keyword evidence="2" id="KW-1133">Transmembrane helix</keyword>
<dbReference type="Proteomes" id="UP000283543">
    <property type="component" value="Unassembled WGS sequence"/>
</dbReference>
<dbReference type="InterPro" id="IPR046368">
    <property type="entry name" value="Tag1"/>
</dbReference>
<dbReference type="PANTHER" id="PTHR35895">
    <property type="entry name" value="CHROMOSOME 16, WHOLE GENOME SHOTGUN SEQUENCE"/>
    <property type="match status" value="1"/>
</dbReference>
<name>A0A3R6ZNK7_APHAT</name>
<protein>
    <submittedName>
        <fullName evidence="3">Uncharacterized protein</fullName>
    </submittedName>
</protein>
<proteinExistence type="predicted"/>
<dbReference type="AlphaFoldDB" id="A0A3R6ZNK7"/>
<reference evidence="3 4" key="1">
    <citation type="submission" date="2018-08" db="EMBL/GenBank/DDBJ databases">
        <title>Aphanomyces genome sequencing and annotation.</title>
        <authorList>
            <person name="Minardi D."/>
            <person name="Oidtmann B."/>
            <person name="Van Der Giezen M."/>
            <person name="Studholme D.J."/>
        </authorList>
    </citation>
    <scope>NUCLEOTIDE SEQUENCE [LARGE SCALE GENOMIC DNA]</scope>
    <source>
        <strain evidence="3 4">Si</strain>
    </source>
</reference>
<evidence type="ECO:0000313" key="3">
    <source>
        <dbReference type="EMBL" id="RHY57294.1"/>
    </source>
</evidence>
<keyword evidence="2" id="KW-0472">Membrane</keyword>
<feature type="transmembrane region" description="Helical" evidence="2">
    <location>
        <begin position="51"/>
        <end position="73"/>
    </location>
</feature>
<evidence type="ECO:0000256" key="1">
    <source>
        <dbReference type="SAM" id="MobiDB-lite"/>
    </source>
</evidence>
<comment type="caution">
    <text evidence="3">The sequence shown here is derived from an EMBL/GenBank/DDBJ whole genome shotgun (WGS) entry which is preliminary data.</text>
</comment>
<feature type="region of interest" description="Disordered" evidence="1">
    <location>
        <begin position="1"/>
        <end position="36"/>
    </location>
</feature>
<keyword evidence="2" id="KW-0812">Transmembrane</keyword>
<dbReference type="EMBL" id="QUTB01005155">
    <property type="protein sequence ID" value="RHY57294.1"/>
    <property type="molecule type" value="Genomic_DNA"/>
</dbReference>
<gene>
    <name evidence="3" type="ORF">DYB34_005844</name>
</gene>
<evidence type="ECO:0000313" key="4">
    <source>
        <dbReference type="Proteomes" id="UP000283543"/>
    </source>
</evidence>
<feature type="compositionally biased region" description="Low complexity" evidence="1">
    <location>
        <begin position="15"/>
        <end position="27"/>
    </location>
</feature>
<dbReference type="Pfam" id="PF12505">
    <property type="entry name" value="DUF3712"/>
    <property type="match status" value="1"/>
</dbReference>
<dbReference type="InterPro" id="IPR022185">
    <property type="entry name" value="DUF3712"/>
</dbReference>
<organism evidence="3 4">
    <name type="scientific">Aphanomyces astaci</name>
    <name type="common">Crayfish plague agent</name>
    <dbReference type="NCBI Taxonomy" id="112090"/>
    <lineage>
        <taxon>Eukaryota</taxon>
        <taxon>Sar</taxon>
        <taxon>Stramenopiles</taxon>
        <taxon>Oomycota</taxon>
        <taxon>Saprolegniomycetes</taxon>
        <taxon>Saprolegniales</taxon>
        <taxon>Verrucalvaceae</taxon>
        <taxon>Aphanomyces</taxon>
    </lineage>
</organism>